<evidence type="ECO:0000256" key="3">
    <source>
        <dbReference type="ARBA" id="ARBA00022692"/>
    </source>
</evidence>
<evidence type="ECO:0000256" key="5">
    <source>
        <dbReference type="ARBA" id="ARBA00023136"/>
    </source>
</evidence>
<feature type="transmembrane region" description="Helical" evidence="7">
    <location>
        <begin position="238"/>
        <end position="261"/>
    </location>
</feature>
<comment type="subcellular location">
    <subcellularLocation>
        <location evidence="1">Membrane</location>
        <topology evidence="1">Multi-pass membrane protein</topology>
    </subcellularLocation>
</comment>
<sequence length="527" mass="58645">MESHTEEYRDARDAATSHAGTELEENLKASNEDIPSIEWDPSLPQMGGGKPYPPKIENTFDYMVTFDENDPAFPQNFSSRKKSIYTTSILVSCFSSLYGSAVLSAASQALMKEFKIGTEVATLCTSLFVIGYASGPVIWGPLSEVYGRKIVILISIFIFTCLNFACATAKDLQTLIICRFFSGFASGAVMVIGPAVLSDLFPQRLRGNLVTFFASILFGGPMLAPIISGFIVKNHSLGWRWCIYISAIISAFSLALMTFFFQETHPGIILSRRAHVLRVKTDNWFIYAEKDKEQFSKTDVVTKVLTRPIHMLIVEPILLSITIYNSFVFGLVYLFLTEIPMIFGSGGYNFSDGVSSLPYLSILLGVELGALINLFFEKRYLKKVAKAGKLVPEERLFPMFIGAICLPCGIFWLSWAGRYSHKVHWIVPVLGNFPIGVGLICIFLPSLNYLIECYLPFVASAVAGNTVMRYFFGGAFPLFARQMFEGLGIDWGGSLLGFFSVALIPMPLLFYRFGKILRQKSKFALKS</sequence>
<evidence type="ECO:0000256" key="4">
    <source>
        <dbReference type="ARBA" id="ARBA00022989"/>
    </source>
</evidence>
<dbReference type="Proteomes" id="UP000005222">
    <property type="component" value="Chromosome M"/>
</dbReference>
<dbReference type="STRING" id="559304.G8Y385"/>
<feature type="compositionally biased region" description="Basic and acidic residues" evidence="6">
    <location>
        <begin position="1"/>
        <end position="15"/>
    </location>
</feature>
<feature type="domain" description="Major facilitator superfamily (MFS) profile" evidence="8">
    <location>
        <begin position="85"/>
        <end position="527"/>
    </location>
</feature>
<evidence type="ECO:0000313" key="10">
    <source>
        <dbReference type="Proteomes" id="UP000005222"/>
    </source>
</evidence>
<name>G8Y385_PICSO</name>
<dbReference type="PANTHER" id="PTHR23502">
    <property type="entry name" value="MAJOR FACILITATOR SUPERFAMILY"/>
    <property type="match status" value="1"/>
</dbReference>
<dbReference type="Pfam" id="PF07690">
    <property type="entry name" value="MFS_1"/>
    <property type="match status" value="1"/>
</dbReference>
<feature type="transmembrane region" description="Helical" evidence="7">
    <location>
        <begin position="492"/>
        <end position="513"/>
    </location>
</feature>
<reference evidence="9 10" key="1">
    <citation type="journal article" date="2012" name="G3 (Bethesda)">
        <title>Pichia sorbitophila, an interspecies yeast hybrid reveals early steps of genome resolution following polyploidization.</title>
        <authorList>
            <person name="Leh Louis V."/>
            <person name="Despons L."/>
            <person name="Friedrich A."/>
            <person name="Martin T."/>
            <person name="Durrens P."/>
            <person name="Casaregola S."/>
            <person name="Neuveglise C."/>
            <person name="Fairhead C."/>
            <person name="Marck C."/>
            <person name="Cruz J.A."/>
            <person name="Straub M.L."/>
            <person name="Kugler V."/>
            <person name="Sacerdot C."/>
            <person name="Uzunov Z."/>
            <person name="Thierry A."/>
            <person name="Weiss S."/>
            <person name="Bleykasten C."/>
            <person name="De Montigny J."/>
            <person name="Jacques N."/>
            <person name="Jung P."/>
            <person name="Lemaire M."/>
            <person name="Mallet S."/>
            <person name="Morel G."/>
            <person name="Richard G.F."/>
            <person name="Sarkar A."/>
            <person name="Savel G."/>
            <person name="Schacherer J."/>
            <person name="Seret M.L."/>
            <person name="Talla E."/>
            <person name="Samson G."/>
            <person name="Jubin C."/>
            <person name="Poulain J."/>
            <person name="Vacherie B."/>
            <person name="Barbe V."/>
            <person name="Pelletier E."/>
            <person name="Sherman D.J."/>
            <person name="Westhof E."/>
            <person name="Weissenbach J."/>
            <person name="Baret P.V."/>
            <person name="Wincker P."/>
            <person name="Gaillardin C."/>
            <person name="Dujon B."/>
            <person name="Souciet J.L."/>
        </authorList>
    </citation>
    <scope>NUCLEOTIDE SEQUENCE [LARGE SCALE GENOMIC DNA]</scope>
    <source>
        <strain evidence="10">ATCC MYA-4447 / BCRC 22081 / CBS 7064 / NBRC 10061 / NRRL Y-12695</strain>
    </source>
</reference>
<dbReference type="InterPro" id="IPR036259">
    <property type="entry name" value="MFS_trans_sf"/>
</dbReference>
<evidence type="ECO:0000313" key="9">
    <source>
        <dbReference type="EMBL" id="CCE86246.1"/>
    </source>
</evidence>
<dbReference type="CDD" id="cd17323">
    <property type="entry name" value="MFS_Tpo1_MDR_like"/>
    <property type="match status" value="1"/>
</dbReference>
<keyword evidence="4 7" id="KW-1133">Transmembrane helix</keyword>
<feature type="transmembrane region" description="Helical" evidence="7">
    <location>
        <begin position="396"/>
        <end position="413"/>
    </location>
</feature>
<dbReference type="PROSITE" id="PS50850">
    <property type="entry name" value="MFS"/>
    <property type="match status" value="1"/>
</dbReference>
<evidence type="ECO:0000256" key="6">
    <source>
        <dbReference type="SAM" id="MobiDB-lite"/>
    </source>
</evidence>
<dbReference type="eggNOG" id="KOG0255">
    <property type="taxonomic scope" value="Eukaryota"/>
</dbReference>
<dbReference type="Gene3D" id="1.20.1250.20">
    <property type="entry name" value="MFS general substrate transporter like domains"/>
    <property type="match status" value="1"/>
</dbReference>
<gene>
    <name evidence="9" type="primary">Piso0_005907</name>
    <name evidence="9" type="ORF">GNLVRS01_PISO0M24850g</name>
</gene>
<dbReference type="OMA" id="IIFSETH"/>
<keyword evidence="5 7" id="KW-0472">Membrane</keyword>
<keyword evidence="10" id="KW-1185">Reference proteome</keyword>
<feature type="transmembrane region" description="Helical" evidence="7">
    <location>
        <begin position="209"/>
        <end position="232"/>
    </location>
</feature>
<keyword evidence="3 7" id="KW-0812">Transmembrane</keyword>
<feature type="transmembrane region" description="Helical" evidence="7">
    <location>
        <begin position="454"/>
        <end position="472"/>
    </location>
</feature>
<dbReference type="GO" id="GO:0022857">
    <property type="term" value="F:transmembrane transporter activity"/>
    <property type="evidence" value="ECO:0007669"/>
    <property type="project" value="InterPro"/>
</dbReference>
<evidence type="ECO:0000256" key="7">
    <source>
        <dbReference type="SAM" id="Phobius"/>
    </source>
</evidence>
<accession>G8Y385</accession>
<feature type="transmembrane region" description="Helical" evidence="7">
    <location>
        <begin position="425"/>
        <end position="447"/>
    </location>
</feature>
<protein>
    <submittedName>
        <fullName evidence="9">Piso0_005907 protein</fullName>
    </submittedName>
</protein>
<feature type="transmembrane region" description="Helical" evidence="7">
    <location>
        <begin position="176"/>
        <end position="197"/>
    </location>
</feature>
<dbReference type="FunFam" id="1.20.1250.20:FF:000011">
    <property type="entry name" value="MFS multidrug transporter, putative"/>
    <property type="match status" value="1"/>
</dbReference>
<feature type="transmembrane region" description="Helical" evidence="7">
    <location>
        <begin position="120"/>
        <end position="139"/>
    </location>
</feature>
<organism evidence="9 10">
    <name type="scientific">Pichia sorbitophila (strain ATCC MYA-4447 / BCRC 22081 / CBS 7064 / NBRC 10061 / NRRL Y-12695)</name>
    <name type="common">Hybrid yeast</name>
    <dbReference type="NCBI Taxonomy" id="559304"/>
    <lineage>
        <taxon>Eukaryota</taxon>
        <taxon>Fungi</taxon>
        <taxon>Dikarya</taxon>
        <taxon>Ascomycota</taxon>
        <taxon>Saccharomycotina</taxon>
        <taxon>Pichiomycetes</taxon>
        <taxon>Debaryomycetaceae</taxon>
        <taxon>Millerozyma</taxon>
    </lineage>
</organism>
<dbReference type="SUPFAM" id="SSF103473">
    <property type="entry name" value="MFS general substrate transporter"/>
    <property type="match status" value="1"/>
</dbReference>
<feature type="transmembrane region" description="Helical" evidence="7">
    <location>
        <begin position="84"/>
        <end position="108"/>
    </location>
</feature>
<dbReference type="InterPro" id="IPR020846">
    <property type="entry name" value="MFS_dom"/>
</dbReference>
<feature type="transmembrane region" description="Helical" evidence="7">
    <location>
        <begin position="317"/>
        <end position="336"/>
    </location>
</feature>
<feature type="region of interest" description="Disordered" evidence="6">
    <location>
        <begin position="1"/>
        <end position="47"/>
    </location>
</feature>
<dbReference type="InterPro" id="IPR011701">
    <property type="entry name" value="MFS"/>
</dbReference>
<dbReference type="AlphaFoldDB" id="G8Y385"/>
<evidence type="ECO:0000256" key="2">
    <source>
        <dbReference type="ARBA" id="ARBA00022448"/>
    </source>
</evidence>
<dbReference type="GO" id="GO:0005886">
    <property type="term" value="C:plasma membrane"/>
    <property type="evidence" value="ECO:0007669"/>
    <property type="project" value="TreeGrafter"/>
</dbReference>
<evidence type="ECO:0000256" key="1">
    <source>
        <dbReference type="ARBA" id="ARBA00004141"/>
    </source>
</evidence>
<dbReference type="EMBL" id="FO082047">
    <property type="protein sequence ID" value="CCE86246.1"/>
    <property type="molecule type" value="Genomic_DNA"/>
</dbReference>
<dbReference type="InParanoid" id="G8Y385"/>
<keyword evidence="2" id="KW-0813">Transport</keyword>
<dbReference type="OrthoDB" id="9986881at2759"/>
<feature type="transmembrane region" description="Helical" evidence="7">
    <location>
        <begin position="356"/>
        <end position="376"/>
    </location>
</feature>
<proteinExistence type="predicted"/>
<dbReference type="PANTHER" id="PTHR23502:SF31">
    <property type="entry name" value="POLYAMINE TRANSPORTER 1"/>
    <property type="match status" value="1"/>
</dbReference>
<dbReference type="HOGENOM" id="CLU_008455_11_4_1"/>
<feature type="transmembrane region" description="Helical" evidence="7">
    <location>
        <begin position="151"/>
        <end position="170"/>
    </location>
</feature>
<evidence type="ECO:0000259" key="8">
    <source>
        <dbReference type="PROSITE" id="PS50850"/>
    </source>
</evidence>